<dbReference type="InterPro" id="IPR051051">
    <property type="entry name" value="E3_ubiq-ligase_TRIM/RNF"/>
</dbReference>
<dbReference type="Pfam" id="PF15227">
    <property type="entry name" value="zf-C3HC4_4"/>
    <property type="match status" value="1"/>
</dbReference>
<dbReference type="GO" id="GO:0005737">
    <property type="term" value="C:cytoplasm"/>
    <property type="evidence" value="ECO:0007669"/>
    <property type="project" value="UniProtKB-ARBA"/>
</dbReference>
<dbReference type="InterPro" id="IPR043136">
    <property type="entry name" value="B30.2/SPRY_sf"/>
</dbReference>
<dbReference type="GO" id="GO:0008270">
    <property type="term" value="F:zinc ion binding"/>
    <property type="evidence" value="ECO:0007669"/>
    <property type="project" value="UniProtKB-KW"/>
</dbReference>
<feature type="compositionally biased region" description="Low complexity" evidence="8">
    <location>
        <begin position="94"/>
        <end position="106"/>
    </location>
</feature>
<organism evidence="12 14">
    <name type="scientific">Muraenolepis orangiensis</name>
    <name type="common">Patagonian moray cod</name>
    <dbReference type="NCBI Taxonomy" id="630683"/>
    <lineage>
        <taxon>Eukaryota</taxon>
        <taxon>Metazoa</taxon>
        <taxon>Chordata</taxon>
        <taxon>Craniata</taxon>
        <taxon>Vertebrata</taxon>
        <taxon>Euteleostomi</taxon>
        <taxon>Actinopterygii</taxon>
        <taxon>Neopterygii</taxon>
        <taxon>Teleostei</taxon>
        <taxon>Neoteleostei</taxon>
        <taxon>Acanthomorphata</taxon>
        <taxon>Zeiogadaria</taxon>
        <taxon>Gadariae</taxon>
        <taxon>Gadiformes</taxon>
        <taxon>Muraenolepidoidei</taxon>
        <taxon>Muraenolepididae</taxon>
        <taxon>Muraenolepis</taxon>
    </lineage>
</organism>
<proteinExistence type="predicted"/>
<feature type="domain" description="RING-type" evidence="9">
    <location>
        <begin position="13"/>
        <end position="56"/>
    </location>
</feature>
<feature type="non-terminal residue" evidence="12">
    <location>
        <position position="750"/>
    </location>
</feature>
<name>A0A9Q0D445_9TELE</name>
<feature type="compositionally biased region" description="Polar residues" evidence="8">
    <location>
        <begin position="515"/>
        <end position="528"/>
    </location>
</feature>
<evidence type="ECO:0000256" key="2">
    <source>
        <dbReference type="ARBA" id="ARBA00022723"/>
    </source>
</evidence>
<keyword evidence="1" id="KW-0399">Innate immunity</keyword>
<gene>
    <name evidence="13" type="ORF">NHX12_015306</name>
    <name evidence="12" type="ORF">NHX12_016542</name>
</gene>
<keyword evidence="5" id="KW-0391">Immunity</keyword>
<dbReference type="PRINTS" id="PR01407">
    <property type="entry name" value="BUTYPHLNCDUF"/>
</dbReference>
<dbReference type="Gene3D" id="3.30.40.10">
    <property type="entry name" value="Zinc/RING finger domain, C3HC4 (zinc finger)"/>
    <property type="match status" value="1"/>
</dbReference>
<accession>A0A9Q0D445</accession>
<dbReference type="CDD" id="cd19769">
    <property type="entry name" value="Bbox2_TRIM16-like"/>
    <property type="match status" value="1"/>
</dbReference>
<feature type="region of interest" description="Disordered" evidence="8">
    <location>
        <begin position="510"/>
        <end position="570"/>
    </location>
</feature>
<evidence type="ECO:0000313" key="12">
    <source>
        <dbReference type="EMBL" id="KAJ3581535.1"/>
    </source>
</evidence>
<dbReference type="SMART" id="SM00449">
    <property type="entry name" value="SPRY"/>
    <property type="match status" value="1"/>
</dbReference>
<feature type="compositionally biased region" description="Basic and acidic residues" evidence="8">
    <location>
        <begin position="434"/>
        <end position="447"/>
    </location>
</feature>
<keyword evidence="3 6" id="KW-0863">Zinc-finger</keyword>
<dbReference type="EMBL" id="JANIIK010002468">
    <property type="protein sequence ID" value="KAJ3581535.1"/>
    <property type="molecule type" value="Genomic_DNA"/>
</dbReference>
<evidence type="ECO:0000259" key="10">
    <source>
        <dbReference type="PROSITE" id="PS50119"/>
    </source>
</evidence>
<dbReference type="PROSITE" id="PS50119">
    <property type="entry name" value="ZF_BBOX"/>
    <property type="match status" value="1"/>
</dbReference>
<dbReference type="InterPro" id="IPR013320">
    <property type="entry name" value="ConA-like_dom_sf"/>
</dbReference>
<dbReference type="InterPro" id="IPR003877">
    <property type="entry name" value="SPRY_dom"/>
</dbReference>
<dbReference type="SMART" id="SM00184">
    <property type="entry name" value="RING"/>
    <property type="match status" value="1"/>
</dbReference>
<keyword evidence="14" id="KW-1185">Reference proteome</keyword>
<dbReference type="PROSITE" id="PS50089">
    <property type="entry name" value="ZF_RING_2"/>
    <property type="match status" value="1"/>
</dbReference>
<keyword evidence="4" id="KW-0862">Zinc</keyword>
<dbReference type="Proteomes" id="UP001148018">
    <property type="component" value="Unassembled WGS sequence"/>
</dbReference>
<evidence type="ECO:0000256" key="4">
    <source>
        <dbReference type="ARBA" id="ARBA00022833"/>
    </source>
</evidence>
<evidence type="ECO:0000259" key="11">
    <source>
        <dbReference type="PROSITE" id="PS50188"/>
    </source>
</evidence>
<feature type="compositionally biased region" description="Polar residues" evidence="8">
    <location>
        <begin position="399"/>
        <end position="414"/>
    </location>
</feature>
<keyword evidence="2" id="KW-0479">Metal-binding</keyword>
<dbReference type="InterPro" id="IPR006574">
    <property type="entry name" value="PRY"/>
</dbReference>
<dbReference type="Gene3D" id="4.10.830.40">
    <property type="match status" value="1"/>
</dbReference>
<feature type="domain" description="B box-type" evidence="10">
    <location>
        <begin position="169"/>
        <end position="209"/>
    </location>
</feature>
<dbReference type="GO" id="GO:0045087">
    <property type="term" value="P:innate immune response"/>
    <property type="evidence" value="ECO:0007669"/>
    <property type="project" value="UniProtKB-KW"/>
</dbReference>
<dbReference type="PROSITE" id="PS50188">
    <property type="entry name" value="B302_SPRY"/>
    <property type="match status" value="1"/>
</dbReference>
<dbReference type="SUPFAM" id="SSF57845">
    <property type="entry name" value="B-box zinc-binding domain"/>
    <property type="match status" value="1"/>
</dbReference>
<feature type="compositionally biased region" description="Low complexity" evidence="8">
    <location>
        <begin position="470"/>
        <end position="479"/>
    </location>
</feature>
<keyword evidence="7" id="KW-0175">Coiled coil</keyword>
<comment type="caution">
    <text evidence="12">The sequence shown here is derived from an EMBL/GenBank/DDBJ whole genome shotgun (WGS) entry which is preliminary data.</text>
</comment>
<dbReference type="EMBL" id="JANIIK010000119">
    <property type="protein sequence ID" value="KAJ3584811.1"/>
    <property type="molecule type" value="Genomic_DNA"/>
</dbReference>
<dbReference type="Pfam" id="PF25600">
    <property type="entry name" value="TRIM_CC"/>
    <property type="match status" value="1"/>
</dbReference>
<evidence type="ECO:0000256" key="8">
    <source>
        <dbReference type="SAM" id="MobiDB-lite"/>
    </source>
</evidence>
<dbReference type="InterPro" id="IPR000315">
    <property type="entry name" value="Znf_B-box"/>
</dbReference>
<dbReference type="PANTHER" id="PTHR25465:SF12">
    <property type="entry name" value="E3 UBIQUITIN_ISG15 LIGASE TRIM25 ISOFORM X1"/>
    <property type="match status" value="1"/>
</dbReference>
<dbReference type="PROSITE" id="PS00518">
    <property type="entry name" value="ZF_RING_1"/>
    <property type="match status" value="1"/>
</dbReference>
<dbReference type="InterPro" id="IPR017907">
    <property type="entry name" value="Znf_RING_CS"/>
</dbReference>
<evidence type="ECO:0000256" key="7">
    <source>
        <dbReference type="SAM" id="Coils"/>
    </source>
</evidence>
<dbReference type="SUPFAM" id="SSF57850">
    <property type="entry name" value="RING/U-box"/>
    <property type="match status" value="1"/>
</dbReference>
<feature type="coiled-coil region" evidence="7">
    <location>
        <begin position="224"/>
        <end position="283"/>
    </location>
</feature>
<dbReference type="InterPro" id="IPR013083">
    <property type="entry name" value="Znf_RING/FYVE/PHD"/>
</dbReference>
<dbReference type="Gene3D" id="2.60.120.920">
    <property type="match status" value="1"/>
</dbReference>
<feature type="region of interest" description="Disordered" evidence="8">
    <location>
        <begin position="396"/>
        <end position="492"/>
    </location>
</feature>
<evidence type="ECO:0000256" key="3">
    <source>
        <dbReference type="ARBA" id="ARBA00022771"/>
    </source>
</evidence>
<dbReference type="Pfam" id="PF13765">
    <property type="entry name" value="PRY"/>
    <property type="match status" value="1"/>
</dbReference>
<evidence type="ECO:0000256" key="1">
    <source>
        <dbReference type="ARBA" id="ARBA00022588"/>
    </source>
</evidence>
<evidence type="ECO:0000313" key="14">
    <source>
        <dbReference type="Proteomes" id="UP001148018"/>
    </source>
</evidence>
<dbReference type="Pfam" id="PF00622">
    <property type="entry name" value="SPRY"/>
    <property type="match status" value="1"/>
</dbReference>
<dbReference type="AlphaFoldDB" id="A0A9Q0D445"/>
<dbReference type="SMART" id="SM00336">
    <property type="entry name" value="BBOX"/>
    <property type="match status" value="1"/>
</dbReference>
<feature type="domain" description="B30.2/SPRY" evidence="11">
    <location>
        <begin position="576"/>
        <end position="750"/>
    </location>
</feature>
<evidence type="ECO:0000259" key="9">
    <source>
        <dbReference type="PROSITE" id="PS50089"/>
    </source>
</evidence>
<dbReference type="InterPro" id="IPR001841">
    <property type="entry name" value="Znf_RING"/>
</dbReference>
<evidence type="ECO:0000256" key="6">
    <source>
        <dbReference type="PROSITE-ProRule" id="PRU00024"/>
    </source>
</evidence>
<sequence>MSGKLWTEEQFNCPVCLDLPKDPATIPCGHSYCMGCISDYWSVADAAGTYSCPECRRAFSPKPSLSRNTMLAEAVEQLRRGAALRPDQRASIRSAHSASEAKSSSETKGGQRRLPSAAVPCDMCTGQRQRAAVKSCLVCMSSYCESHLKHHQSQKAMRQHELIGPTGQLAQKICTEHKYLQEFYCRPCVRFVCWLCTSNQHKGHECVSTKAERLEKQKVLSGLQSENQQRLQERERELKEMTRMMEIMKHSAERVRGDAELVLSELQHSVERLRTLVESALEQAEIDKMAEARQVADTLATEVKERRRRAEEMKDLVRCEDHIHYLQTCEDLSSPLELEELPAVLVNLEASFDPARDAILDLREHVEDLCNTELGKITKEVSDTTLFTLEGRNLFSGLGTRNANSRPPTGSTSLGVRGTDRRGLGSSSSPRPQDGPRRANRESEAVRDSSPLPSPTPTRGGESPSLWSGSRQSQNQNQPTTPPAQAEPPRQAITGGFNRMASISSLFRSHRRGNAQATPVQATPSPATGRSGPSIRGGNPWGIGTLSETPTEVNPGLFLDSPSPDFMPNDAQLFPALREINLDSIQAPEPRDAVHLTLDPDTAHRRLLLSDGDTKATLQTAATPCGDKPQRFDGWTQALSRSPLGTAGRCYWEVEWRGRGSSVGVAYGSLGRKGGGGGAGLGYNAQSWSLELSDTRCAAMHDNQRADITVGYSPRLGIFLDGQAGTLGFYSVADGMSHLHTFRANFTRPL</sequence>
<dbReference type="InterPro" id="IPR001870">
    <property type="entry name" value="B30.2/SPRY"/>
</dbReference>
<dbReference type="InterPro" id="IPR058030">
    <property type="entry name" value="TRIM8/14/16/25/29/45/65_CC"/>
</dbReference>
<dbReference type="PANTHER" id="PTHR25465">
    <property type="entry name" value="B-BOX DOMAIN CONTAINING"/>
    <property type="match status" value="1"/>
</dbReference>
<reference evidence="12" key="1">
    <citation type="submission" date="2022-07" db="EMBL/GenBank/DDBJ databases">
        <title>Chromosome-level genome of Muraenolepis orangiensis.</title>
        <authorList>
            <person name="Kim J."/>
        </authorList>
    </citation>
    <scope>NUCLEOTIDE SEQUENCE</scope>
    <source>
        <strain evidence="12">KU_S4_2022</strain>
        <tissue evidence="12">Muscle</tissue>
    </source>
</reference>
<evidence type="ECO:0000313" key="13">
    <source>
        <dbReference type="EMBL" id="KAJ3584811.1"/>
    </source>
</evidence>
<dbReference type="CDD" id="cd19802">
    <property type="entry name" value="Bbox1_TRIM8-like"/>
    <property type="match status" value="1"/>
</dbReference>
<feature type="region of interest" description="Disordered" evidence="8">
    <location>
        <begin position="82"/>
        <end position="115"/>
    </location>
</feature>
<dbReference type="OrthoDB" id="6270329at2759"/>
<dbReference type="SUPFAM" id="SSF49899">
    <property type="entry name" value="Concanavalin A-like lectins/glucanases"/>
    <property type="match status" value="1"/>
</dbReference>
<dbReference type="InterPro" id="IPR003879">
    <property type="entry name" value="Butyrophylin_SPRY"/>
</dbReference>
<dbReference type="Gene3D" id="3.30.160.60">
    <property type="entry name" value="Classic Zinc Finger"/>
    <property type="match status" value="1"/>
</dbReference>
<dbReference type="Pfam" id="PF00643">
    <property type="entry name" value="zf-B_box"/>
    <property type="match status" value="1"/>
</dbReference>
<evidence type="ECO:0000256" key="5">
    <source>
        <dbReference type="ARBA" id="ARBA00022859"/>
    </source>
</evidence>
<protein>
    <submittedName>
        <fullName evidence="12">Uncharacterized protein</fullName>
    </submittedName>
</protein>
<dbReference type="SMART" id="SM00589">
    <property type="entry name" value="PRY"/>
    <property type="match status" value="1"/>
</dbReference>